<reference evidence="1 2" key="2">
    <citation type="submission" date="2018-11" db="EMBL/GenBank/DDBJ databases">
        <authorList>
            <consortium name="Pathogen Informatics"/>
        </authorList>
    </citation>
    <scope>NUCLEOTIDE SEQUENCE [LARGE SCALE GENOMIC DNA]</scope>
    <source>
        <strain evidence="1 2">NST_G2</strain>
    </source>
</reference>
<evidence type="ECO:0000313" key="2">
    <source>
        <dbReference type="Proteomes" id="UP000275846"/>
    </source>
</evidence>
<dbReference type="EMBL" id="UYSU01032820">
    <property type="protein sequence ID" value="VDL90695.1"/>
    <property type="molecule type" value="Genomic_DNA"/>
</dbReference>
<proteinExistence type="predicted"/>
<evidence type="ECO:0000313" key="1">
    <source>
        <dbReference type="EMBL" id="VDL90695.1"/>
    </source>
</evidence>
<keyword evidence="2" id="KW-1185">Reference proteome</keyword>
<gene>
    <name evidence="1" type="ORF">SSLN_LOCUS4310</name>
</gene>
<accession>A0A183SJB8</accession>
<dbReference type="WBParaSite" id="SSLN_0000446301-mRNA-1">
    <property type="protein sequence ID" value="SSLN_0000446301-mRNA-1"/>
    <property type="gene ID" value="SSLN_0000446301"/>
</dbReference>
<dbReference type="Proteomes" id="UP000275846">
    <property type="component" value="Unassembled WGS sequence"/>
</dbReference>
<evidence type="ECO:0000313" key="3">
    <source>
        <dbReference type="WBParaSite" id="SSLN_0000446301-mRNA-1"/>
    </source>
</evidence>
<sequence length="181" mass="19714">MEKPSPFDSQSTCQPLDAQHIHLDGGVNWCKRQIGSLQATIGENLRYSQVCGDVLVVNSHKLVASSQLHLPQHRVHAVDSSQFQDLRVKDPVLPSQLQYTVEAAEMAVIKLPGLVRVDAPGLESVKVCRHDISLVHLFCVQMNTVAIPHGGLQSAESLTGFGDSLETASSILMFPDSVLPR</sequence>
<organism evidence="3">
    <name type="scientific">Schistocephalus solidus</name>
    <name type="common">Tapeworm</name>
    <dbReference type="NCBI Taxonomy" id="70667"/>
    <lineage>
        <taxon>Eukaryota</taxon>
        <taxon>Metazoa</taxon>
        <taxon>Spiralia</taxon>
        <taxon>Lophotrochozoa</taxon>
        <taxon>Platyhelminthes</taxon>
        <taxon>Cestoda</taxon>
        <taxon>Eucestoda</taxon>
        <taxon>Diphyllobothriidea</taxon>
        <taxon>Diphyllobothriidae</taxon>
        <taxon>Schistocephalus</taxon>
    </lineage>
</organism>
<name>A0A183SJB8_SCHSO</name>
<dbReference type="AlphaFoldDB" id="A0A183SJB8"/>
<protein>
    <submittedName>
        <fullName evidence="3">SHSP domain-containing protein</fullName>
    </submittedName>
</protein>
<reference evidence="3" key="1">
    <citation type="submission" date="2016-06" db="UniProtKB">
        <authorList>
            <consortium name="WormBaseParasite"/>
        </authorList>
    </citation>
    <scope>IDENTIFICATION</scope>
</reference>